<dbReference type="Proteomes" id="UP001159363">
    <property type="component" value="Chromosome 11"/>
</dbReference>
<protein>
    <submittedName>
        <fullName evidence="1">Uncharacterized protein</fullName>
    </submittedName>
</protein>
<comment type="caution">
    <text evidence="1">The sequence shown here is derived from an EMBL/GenBank/DDBJ whole genome shotgun (WGS) entry which is preliminary data.</text>
</comment>
<evidence type="ECO:0000313" key="1">
    <source>
        <dbReference type="EMBL" id="KAJ8871435.1"/>
    </source>
</evidence>
<keyword evidence="2" id="KW-1185">Reference proteome</keyword>
<organism evidence="1 2">
    <name type="scientific">Dryococelus australis</name>
    <dbReference type="NCBI Taxonomy" id="614101"/>
    <lineage>
        <taxon>Eukaryota</taxon>
        <taxon>Metazoa</taxon>
        <taxon>Ecdysozoa</taxon>
        <taxon>Arthropoda</taxon>
        <taxon>Hexapoda</taxon>
        <taxon>Insecta</taxon>
        <taxon>Pterygota</taxon>
        <taxon>Neoptera</taxon>
        <taxon>Polyneoptera</taxon>
        <taxon>Phasmatodea</taxon>
        <taxon>Verophasmatodea</taxon>
        <taxon>Anareolatae</taxon>
        <taxon>Phasmatidae</taxon>
        <taxon>Eurycanthinae</taxon>
        <taxon>Dryococelus</taxon>
    </lineage>
</organism>
<proteinExistence type="predicted"/>
<reference evidence="1 2" key="1">
    <citation type="submission" date="2023-02" db="EMBL/GenBank/DDBJ databases">
        <title>LHISI_Scaffold_Assembly.</title>
        <authorList>
            <person name="Stuart O.P."/>
            <person name="Cleave R."/>
            <person name="Magrath M.J.L."/>
            <person name="Mikheyev A.S."/>
        </authorList>
    </citation>
    <scope>NUCLEOTIDE SEQUENCE [LARGE SCALE GENOMIC DNA]</scope>
    <source>
        <strain evidence="1">Daus_M_001</strain>
        <tissue evidence="1">Leg muscle</tissue>
    </source>
</reference>
<gene>
    <name evidence="1" type="ORF">PR048_027752</name>
</gene>
<dbReference type="EMBL" id="JARBHB010000012">
    <property type="protein sequence ID" value="KAJ8871435.1"/>
    <property type="molecule type" value="Genomic_DNA"/>
</dbReference>
<sequence>MCFFRRSHVEKESAPKDISEIDPKNIICWKTFLVHEGKADNTAVISVFGNASMYPRKKMKMELGDQTWLYRKLVGTTGDMHIPGHVELFFNLCENGQQEARPDSSYSTGADLLPLPLTLTSLTTAAREVGSSRLAVPLRIKVLLYICDGFGYSRANGSYSSVVDFFSNGADSIIILFRHDIDSVVDFFGWAAYISSIGIGIATQANSIKTSMDVLGDAMVLPSLSENVHVDSMAIRRRYREEHVATVERSSVKAVMHSYDSHVKQCKTHARKPVHVLGKPNANGFLSEGIGVQGHAEIFDCCESDSFVERYEIEKQGPLKYIIWLECVYTKPEPNQDEHCRRAFKTQNVSLCNVYDIEKSVDDNIKKLCCEEEEMMMKGSSWTLDSVDHLQLRTSAWTTVALESSPLCMELAKLWNVSVTLRKRDPILPEVNSKYDEQFLADRMTADSYTNIGIFPGCWSDVERRRALHYSVVFFSRRERGCDTIKYHQNILALSLNLSESPEGERKGCDTIKYHRSQLLTGFPGGE</sequence>
<name>A0ABQ9GHE4_9NEOP</name>
<evidence type="ECO:0000313" key="2">
    <source>
        <dbReference type="Proteomes" id="UP001159363"/>
    </source>
</evidence>
<accession>A0ABQ9GHE4</accession>